<feature type="transmembrane region" description="Helical" evidence="7">
    <location>
        <begin position="137"/>
        <end position="161"/>
    </location>
</feature>
<keyword evidence="2 7" id="KW-0812">Transmembrane</keyword>
<evidence type="ECO:0000313" key="9">
    <source>
        <dbReference type="EMBL" id="OPX54476.1"/>
    </source>
</evidence>
<comment type="subcellular location">
    <subcellularLocation>
        <location evidence="1">Endomembrane system</location>
        <topology evidence="1">Multi-pass membrane protein</topology>
    </subcellularLocation>
</comment>
<keyword evidence="3 7" id="KW-1133">Transmembrane helix</keyword>
<dbReference type="GO" id="GO:0012505">
    <property type="term" value="C:endomembrane system"/>
    <property type="evidence" value="ECO:0007669"/>
    <property type="project" value="UniProtKB-SubCell"/>
</dbReference>
<dbReference type="Pfam" id="PF04116">
    <property type="entry name" value="FA_hydroxylase"/>
    <property type="match status" value="1"/>
</dbReference>
<feature type="transmembrane region" description="Helical" evidence="7">
    <location>
        <begin position="80"/>
        <end position="100"/>
    </location>
</feature>
<gene>
    <name evidence="9" type="ORF">BTE48_13820</name>
</gene>
<keyword evidence="5" id="KW-0443">Lipid metabolism</keyword>
<feature type="domain" description="Fatty acid hydroxylase" evidence="8">
    <location>
        <begin position="88"/>
        <end position="223"/>
    </location>
</feature>
<evidence type="ECO:0000256" key="5">
    <source>
        <dbReference type="ARBA" id="ARBA00023098"/>
    </source>
</evidence>
<dbReference type="GO" id="GO:0050479">
    <property type="term" value="F:glyceryl-ether monooxygenase activity"/>
    <property type="evidence" value="ECO:0007669"/>
    <property type="project" value="TreeGrafter"/>
</dbReference>
<dbReference type="InterPro" id="IPR006694">
    <property type="entry name" value="Fatty_acid_hydroxylase"/>
</dbReference>
<protein>
    <recommendedName>
        <fullName evidence="8">Fatty acid hydroxylase domain-containing protein</fullName>
    </recommendedName>
</protein>
<name>A0A1T4S248_9GAMM</name>
<dbReference type="PANTHER" id="PTHR21624">
    <property type="entry name" value="STEROL DESATURASE-RELATED PROTEIN"/>
    <property type="match status" value="1"/>
</dbReference>
<feature type="transmembrane region" description="Helical" evidence="7">
    <location>
        <begin position="6"/>
        <end position="23"/>
    </location>
</feature>
<reference evidence="9 10" key="1">
    <citation type="submission" date="2017-01" db="EMBL/GenBank/DDBJ databases">
        <title>Genome Sequencing of a Marine Spirillum, Oceanospirillum multiglobuliferum ATCC 33336, from Japan.</title>
        <authorList>
            <person name="Carney J.G."/>
            <person name="Trachtenberg A.M."/>
            <person name="Rheaume B.A."/>
            <person name="Linnane J.D."/>
            <person name="Pitts N.L."/>
            <person name="Mykles D.L."/>
            <person name="Maclea K.S."/>
        </authorList>
    </citation>
    <scope>NUCLEOTIDE SEQUENCE [LARGE SCALE GENOMIC DNA]</scope>
    <source>
        <strain evidence="9 10">ATCC 33336</strain>
    </source>
</reference>
<keyword evidence="6 7" id="KW-0472">Membrane</keyword>
<proteinExistence type="predicted"/>
<accession>A0A1T4S248</accession>
<evidence type="ECO:0000313" key="10">
    <source>
        <dbReference type="Proteomes" id="UP000191418"/>
    </source>
</evidence>
<organism evidence="9 10">
    <name type="scientific">Oceanospirillum multiglobuliferum</name>
    <dbReference type="NCBI Taxonomy" id="64969"/>
    <lineage>
        <taxon>Bacteria</taxon>
        <taxon>Pseudomonadati</taxon>
        <taxon>Pseudomonadota</taxon>
        <taxon>Gammaproteobacteria</taxon>
        <taxon>Oceanospirillales</taxon>
        <taxon>Oceanospirillaceae</taxon>
        <taxon>Oceanospirillum</taxon>
    </lineage>
</organism>
<dbReference type="GO" id="GO:0006643">
    <property type="term" value="P:membrane lipid metabolic process"/>
    <property type="evidence" value="ECO:0007669"/>
    <property type="project" value="TreeGrafter"/>
</dbReference>
<sequence>MTETSIRLSIFIALLIILAIAQWRFPRRSPLQSVAKRWLTNFSLVVVDTLVVRFLLGSLLPVSIAFWAEEHSIGLLNLWSIPNGISVVLSIIALDGLIYWQHRLFHQSSWLWRLHRIHHYDQDYDLSTALRFHPIEIIFSVFIKNIAIVLLGTPAIAVLIFEALLNGMALFNHANIALPIKLDQKLRLLFVTPDMHRVHHSTETNEMHQNFGFNLSIWDRLFHSYVAQPKLDHTEMNIGQPESPTLPTNNLGWLLWGALKQPVHRAANQQKNKQRE</sequence>
<dbReference type="GO" id="GO:0016020">
    <property type="term" value="C:membrane"/>
    <property type="evidence" value="ECO:0007669"/>
    <property type="project" value="GOC"/>
</dbReference>
<dbReference type="GO" id="GO:0008610">
    <property type="term" value="P:lipid biosynthetic process"/>
    <property type="evidence" value="ECO:0007669"/>
    <property type="project" value="InterPro"/>
</dbReference>
<dbReference type="STRING" id="64969.SAMN02745127_02699"/>
<dbReference type="EMBL" id="MTSM01000024">
    <property type="protein sequence ID" value="OPX54476.1"/>
    <property type="molecule type" value="Genomic_DNA"/>
</dbReference>
<dbReference type="GO" id="GO:0005506">
    <property type="term" value="F:iron ion binding"/>
    <property type="evidence" value="ECO:0007669"/>
    <property type="project" value="InterPro"/>
</dbReference>
<evidence type="ECO:0000256" key="4">
    <source>
        <dbReference type="ARBA" id="ARBA00023002"/>
    </source>
</evidence>
<evidence type="ECO:0000256" key="7">
    <source>
        <dbReference type="SAM" id="Phobius"/>
    </source>
</evidence>
<dbReference type="OrthoDB" id="9770329at2"/>
<evidence type="ECO:0000256" key="1">
    <source>
        <dbReference type="ARBA" id="ARBA00004127"/>
    </source>
</evidence>
<keyword evidence="10" id="KW-1185">Reference proteome</keyword>
<evidence type="ECO:0000256" key="6">
    <source>
        <dbReference type="ARBA" id="ARBA00023136"/>
    </source>
</evidence>
<dbReference type="AlphaFoldDB" id="A0A1T4S248"/>
<keyword evidence="4" id="KW-0560">Oxidoreductase</keyword>
<comment type="caution">
    <text evidence="9">The sequence shown here is derived from an EMBL/GenBank/DDBJ whole genome shotgun (WGS) entry which is preliminary data.</text>
</comment>
<evidence type="ECO:0000256" key="2">
    <source>
        <dbReference type="ARBA" id="ARBA00022692"/>
    </source>
</evidence>
<dbReference type="InterPro" id="IPR051689">
    <property type="entry name" value="Sterol_desaturase/TMEM195"/>
</dbReference>
<evidence type="ECO:0000259" key="8">
    <source>
        <dbReference type="Pfam" id="PF04116"/>
    </source>
</evidence>
<evidence type="ECO:0000256" key="3">
    <source>
        <dbReference type="ARBA" id="ARBA00022989"/>
    </source>
</evidence>
<dbReference type="PANTHER" id="PTHR21624:SF1">
    <property type="entry name" value="ALKYLGLYCEROL MONOOXYGENASE"/>
    <property type="match status" value="1"/>
</dbReference>
<dbReference type="RefSeq" id="WP_078746232.1">
    <property type="nucleotide sequence ID" value="NZ_FUXG01000023.1"/>
</dbReference>
<dbReference type="Proteomes" id="UP000191418">
    <property type="component" value="Unassembled WGS sequence"/>
</dbReference>
<feature type="transmembrane region" description="Helical" evidence="7">
    <location>
        <begin position="44"/>
        <end position="68"/>
    </location>
</feature>